<organism evidence="3 4">
    <name type="scientific">Aspergillus pseudoustus</name>
    <dbReference type="NCBI Taxonomy" id="1810923"/>
    <lineage>
        <taxon>Eukaryota</taxon>
        <taxon>Fungi</taxon>
        <taxon>Dikarya</taxon>
        <taxon>Ascomycota</taxon>
        <taxon>Pezizomycotina</taxon>
        <taxon>Eurotiomycetes</taxon>
        <taxon>Eurotiomycetidae</taxon>
        <taxon>Eurotiales</taxon>
        <taxon>Aspergillaceae</taxon>
        <taxon>Aspergillus</taxon>
        <taxon>Aspergillus subgen. Nidulantes</taxon>
    </lineage>
</organism>
<evidence type="ECO:0000313" key="4">
    <source>
        <dbReference type="Proteomes" id="UP001610446"/>
    </source>
</evidence>
<dbReference type="PANTHER" id="PTHR48081">
    <property type="entry name" value="AB HYDROLASE SUPERFAMILY PROTEIN C4A8.06C"/>
    <property type="match status" value="1"/>
</dbReference>
<proteinExistence type="predicted"/>
<dbReference type="EMBL" id="JBFXLU010000291">
    <property type="protein sequence ID" value="KAL2831018.1"/>
    <property type="molecule type" value="Genomic_DNA"/>
</dbReference>
<dbReference type="Pfam" id="PF07859">
    <property type="entry name" value="Abhydrolase_3"/>
    <property type="match status" value="1"/>
</dbReference>
<dbReference type="PANTHER" id="PTHR48081:SF8">
    <property type="entry name" value="ALPHA_BETA HYDROLASE FOLD-3 DOMAIN-CONTAINING PROTEIN-RELATED"/>
    <property type="match status" value="1"/>
</dbReference>
<accession>A0ABR4ITC6</accession>
<dbReference type="InterPro" id="IPR013094">
    <property type="entry name" value="AB_hydrolase_3"/>
</dbReference>
<evidence type="ECO:0000313" key="3">
    <source>
        <dbReference type="EMBL" id="KAL2831018.1"/>
    </source>
</evidence>
<evidence type="ECO:0000259" key="2">
    <source>
        <dbReference type="Pfam" id="PF07859"/>
    </source>
</evidence>
<feature type="domain" description="Alpha/beta hydrolase fold-3" evidence="2">
    <location>
        <begin position="110"/>
        <end position="322"/>
    </location>
</feature>
<sequence length="349" mass="38834">MVHLARIIAGHPLQFLKFCYSFLTQSLLDLAERIFLPHYPVYQSLRTRIARAYLAAAAIHLPDIVHRLPVTACPSGRARKVGDAHWKGYVVPGSHTLQEQESRGKLVVALYAHGGGYVRGEARQYLNYMERWISVAVNRGIDLVFLSVEYPLSTEAAHPAQRDSFLAGYRYLLDQGMPTNRVVFMGDSAGAAMSILSATELPALNLPQPACSVLISPWLDTSLSLYAAGGNPLSTTDYVNTANTSVPLMFGLFLGGKKDGSDPDVNPLCRKPNEMHFLNPQLILTGGAEMAMWDGRRWAHLCGEAGVSHELVVEWGQLHIYAMGSKWVERRVREKTEERIISWIDEWTS</sequence>
<protein>
    <submittedName>
        <fullName evidence="3">Alpha/beta-hydrolase</fullName>
    </submittedName>
</protein>
<dbReference type="Gene3D" id="3.40.50.1820">
    <property type="entry name" value="alpha/beta hydrolase"/>
    <property type="match status" value="1"/>
</dbReference>
<dbReference type="InterPro" id="IPR050300">
    <property type="entry name" value="GDXG_lipolytic_enzyme"/>
</dbReference>
<gene>
    <name evidence="3" type="ORF">BJY01DRAFT_254394</name>
</gene>
<dbReference type="Proteomes" id="UP001610446">
    <property type="component" value="Unassembled WGS sequence"/>
</dbReference>
<keyword evidence="4" id="KW-1185">Reference proteome</keyword>
<dbReference type="InterPro" id="IPR029058">
    <property type="entry name" value="AB_hydrolase_fold"/>
</dbReference>
<name>A0ABR4ITC6_9EURO</name>
<dbReference type="SUPFAM" id="SSF53474">
    <property type="entry name" value="alpha/beta-Hydrolases"/>
    <property type="match status" value="1"/>
</dbReference>
<reference evidence="3 4" key="1">
    <citation type="submission" date="2024-07" db="EMBL/GenBank/DDBJ databases">
        <title>Section-level genome sequencing and comparative genomics of Aspergillus sections Usti and Cavernicolus.</title>
        <authorList>
            <consortium name="Lawrence Berkeley National Laboratory"/>
            <person name="Nybo J.L."/>
            <person name="Vesth T.C."/>
            <person name="Theobald S."/>
            <person name="Frisvad J.C."/>
            <person name="Larsen T.O."/>
            <person name="Kjaerboelling I."/>
            <person name="Rothschild-Mancinelli K."/>
            <person name="Lyhne E.K."/>
            <person name="Kogle M.E."/>
            <person name="Barry K."/>
            <person name="Clum A."/>
            <person name="Na H."/>
            <person name="Ledsgaard L."/>
            <person name="Lin J."/>
            <person name="Lipzen A."/>
            <person name="Kuo A."/>
            <person name="Riley R."/>
            <person name="Mondo S."/>
            <person name="Labutti K."/>
            <person name="Haridas S."/>
            <person name="Pangalinan J."/>
            <person name="Salamov A.A."/>
            <person name="Simmons B.A."/>
            <person name="Magnuson J.K."/>
            <person name="Chen J."/>
            <person name="Drula E."/>
            <person name="Henrissat B."/>
            <person name="Wiebenga A."/>
            <person name="Lubbers R.J."/>
            <person name="Gomes A.C."/>
            <person name="Makela M.R."/>
            <person name="Stajich J."/>
            <person name="Grigoriev I.V."/>
            <person name="Mortensen U.H."/>
            <person name="De Vries R.P."/>
            <person name="Baker S.E."/>
            <person name="Andersen M.R."/>
        </authorList>
    </citation>
    <scope>NUCLEOTIDE SEQUENCE [LARGE SCALE GENOMIC DNA]</scope>
    <source>
        <strain evidence="3 4">CBS 123904</strain>
    </source>
</reference>
<keyword evidence="1" id="KW-0378">Hydrolase</keyword>
<evidence type="ECO:0000256" key="1">
    <source>
        <dbReference type="ARBA" id="ARBA00022801"/>
    </source>
</evidence>
<comment type="caution">
    <text evidence="3">The sequence shown here is derived from an EMBL/GenBank/DDBJ whole genome shotgun (WGS) entry which is preliminary data.</text>
</comment>